<comment type="caution">
    <text evidence="2">The sequence shown here is derived from an EMBL/GenBank/DDBJ whole genome shotgun (WGS) entry which is preliminary data.</text>
</comment>
<dbReference type="GeneID" id="38111583"/>
<sequence length="174" mass="19115">MVSLRSLLGPSTAALRQFLPRHNSTLRALSRPFSQLSQLTINNGLSFLRSKSVMPGVGASAVRQVEQVRGMKTRSSVKRLCEGCKRVVLEGIRLMGAFGNIACAEKEPGLHYLLEEPETQAASREIGAGGDGRERKEDTHRFDHEMRASLGIPCESEDSTITMKPPGYHLRLPS</sequence>
<keyword evidence="3" id="KW-1185">Reference proteome</keyword>
<accession>A0A3D8T627</accession>
<name>A0A3D8T627_9EURO</name>
<feature type="region of interest" description="Disordered" evidence="1">
    <location>
        <begin position="122"/>
        <end position="174"/>
    </location>
</feature>
<dbReference type="RefSeq" id="XP_026609074.1">
    <property type="nucleotide sequence ID" value="XM_026743229.1"/>
</dbReference>
<organism evidence="2 3">
    <name type="scientific">Aspergillus mulundensis</name>
    <dbReference type="NCBI Taxonomy" id="1810919"/>
    <lineage>
        <taxon>Eukaryota</taxon>
        <taxon>Fungi</taxon>
        <taxon>Dikarya</taxon>
        <taxon>Ascomycota</taxon>
        <taxon>Pezizomycotina</taxon>
        <taxon>Eurotiomycetes</taxon>
        <taxon>Eurotiomycetidae</taxon>
        <taxon>Eurotiales</taxon>
        <taxon>Aspergillaceae</taxon>
        <taxon>Aspergillus</taxon>
        <taxon>Aspergillus subgen. Nidulantes</taxon>
    </lineage>
</organism>
<evidence type="ECO:0000313" key="3">
    <source>
        <dbReference type="Proteomes" id="UP000256690"/>
    </source>
</evidence>
<evidence type="ECO:0000256" key="1">
    <source>
        <dbReference type="SAM" id="MobiDB-lite"/>
    </source>
</evidence>
<gene>
    <name evidence="2" type="ORF">DSM5745_01213</name>
</gene>
<evidence type="ECO:0000313" key="2">
    <source>
        <dbReference type="EMBL" id="RDW93891.1"/>
    </source>
</evidence>
<dbReference type="AlphaFoldDB" id="A0A3D8T627"/>
<dbReference type="EMBL" id="PVWQ01000001">
    <property type="protein sequence ID" value="RDW93891.1"/>
    <property type="molecule type" value="Genomic_DNA"/>
</dbReference>
<dbReference type="OrthoDB" id="10265903at2759"/>
<feature type="compositionally biased region" description="Basic and acidic residues" evidence="1">
    <location>
        <begin position="131"/>
        <end position="147"/>
    </location>
</feature>
<proteinExistence type="predicted"/>
<dbReference type="Proteomes" id="UP000256690">
    <property type="component" value="Unassembled WGS sequence"/>
</dbReference>
<reference evidence="2 3" key="1">
    <citation type="journal article" date="2018" name="IMA Fungus">
        <title>IMA Genome-F 9: Draft genome sequence of Annulohypoxylon stygium, Aspergillus mulundensis, Berkeleyomyces basicola (syn. Thielaviopsis basicola), Ceratocystis smalleyi, two Cercospora beticola strains, Coleophoma cylindrospora, Fusarium fracticaudum, Phialophora cf. hyalina, and Morchella septimelata.</title>
        <authorList>
            <person name="Wingfield B.D."/>
            <person name="Bills G.F."/>
            <person name="Dong Y."/>
            <person name="Huang W."/>
            <person name="Nel W.J."/>
            <person name="Swalarsk-Parry B.S."/>
            <person name="Vaghefi N."/>
            <person name="Wilken P.M."/>
            <person name="An Z."/>
            <person name="de Beer Z.W."/>
            <person name="De Vos L."/>
            <person name="Chen L."/>
            <person name="Duong T.A."/>
            <person name="Gao Y."/>
            <person name="Hammerbacher A."/>
            <person name="Kikkert J.R."/>
            <person name="Li Y."/>
            <person name="Li H."/>
            <person name="Li K."/>
            <person name="Li Q."/>
            <person name="Liu X."/>
            <person name="Ma X."/>
            <person name="Naidoo K."/>
            <person name="Pethybridge S.J."/>
            <person name="Sun J."/>
            <person name="Steenkamp E.T."/>
            <person name="van der Nest M.A."/>
            <person name="van Wyk S."/>
            <person name="Wingfield M.J."/>
            <person name="Xiong C."/>
            <person name="Yue Q."/>
            <person name="Zhang X."/>
        </authorList>
    </citation>
    <scope>NUCLEOTIDE SEQUENCE [LARGE SCALE GENOMIC DNA]</scope>
    <source>
        <strain evidence="2 3">DSM 5745</strain>
    </source>
</reference>
<dbReference type="STRING" id="1810919.A0A3D8T627"/>
<protein>
    <submittedName>
        <fullName evidence="2">Uncharacterized protein</fullName>
    </submittedName>
</protein>